<reference evidence="1 2" key="1">
    <citation type="submission" date="2023-08" db="EMBL/GenBank/DDBJ databases">
        <title>Pleionea litopenaei sp. nov., isolated from stomach of juvenile Litopenaeus vannamei.</title>
        <authorList>
            <person name="Rho A.M."/>
            <person name="Hwang C.Y."/>
        </authorList>
    </citation>
    <scope>NUCLEOTIDE SEQUENCE [LARGE SCALE GENOMIC DNA]</scope>
    <source>
        <strain evidence="1 2">HL-JVS1</strain>
    </source>
</reference>
<protein>
    <submittedName>
        <fullName evidence="1">Uncharacterized protein</fullName>
    </submittedName>
</protein>
<dbReference type="RefSeq" id="WP_309203500.1">
    <property type="nucleotide sequence ID" value="NZ_CP133548.1"/>
</dbReference>
<dbReference type="KEGG" id="plei:Q9312_05090"/>
<sequence>MKINHIFRFEKLRDGGSLIVSFQSDDSCEYWLMYPVASVDPKAPKFKEPILINRTTGVEVELSRSGAKQWLIKLKPMFYYREEHSHVSKQSEEQILNDMLALSEEITQQ</sequence>
<dbReference type="Proteomes" id="UP001239782">
    <property type="component" value="Chromosome"/>
</dbReference>
<dbReference type="AlphaFoldDB" id="A0AA51RV92"/>
<accession>A0AA51RV92</accession>
<evidence type="ECO:0000313" key="1">
    <source>
        <dbReference type="EMBL" id="WMS88293.1"/>
    </source>
</evidence>
<name>A0AA51RV92_9GAMM</name>
<evidence type="ECO:0000313" key="2">
    <source>
        <dbReference type="Proteomes" id="UP001239782"/>
    </source>
</evidence>
<gene>
    <name evidence="1" type="ORF">Q9312_05090</name>
</gene>
<proteinExistence type="predicted"/>
<dbReference type="EMBL" id="CP133548">
    <property type="protein sequence ID" value="WMS88293.1"/>
    <property type="molecule type" value="Genomic_DNA"/>
</dbReference>
<keyword evidence="2" id="KW-1185">Reference proteome</keyword>
<organism evidence="1 2">
    <name type="scientific">Pleionea litopenaei</name>
    <dbReference type="NCBI Taxonomy" id="3070815"/>
    <lineage>
        <taxon>Bacteria</taxon>
        <taxon>Pseudomonadati</taxon>
        <taxon>Pseudomonadota</taxon>
        <taxon>Gammaproteobacteria</taxon>
        <taxon>Oceanospirillales</taxon>
        <taxon>Pleioneaceae</taxon>
        <taxon>Pleionea</taxon>
    </lineage>
</organism>